<evidence type="ECO:0000256" key="2">
    <source>
        <dbReference type="ARBA" id="ARBA00010333"/>
    </source>
</evidence>
<evidence type="ECO:0000256" key="1">
    <source>
        <dbReference type="ARBA" id="ARBA00004196"/>
    </source>
</evidence>
<dbReference type="PROSITE" id="PS01039">
    <property type="entry name" value="SBP_BACTERIAL_3"/>
    <property type="match status" value="1"/>
</dbReference>
<evidence type="ECO:0000256" key="3">
    <source>
        <dbReference type="ARBA" id="ARBA00022729"/>
    </source>
</evidence>
<organism evidence="9 10">
    <name type="scientific">Alteribacter lacisalsi</name>
    <dbReference type="NCBI Taxonomy" id="2045244"/>
    <lineage>
        <taxon>Bacteria</taxon>
        <taxon>Bacillati</taxon>
        <taxon>Bacillota</taxon>
        <taxon>Bacilli</taxon>
        <taxon>Bacillales</taxon>
        <taxon>Bacillaceae</taxon>
        <taxon>Alteribacter</taxon>
    </lineage>
</organism>
<dbReference type="InterPro" id="IPR001638">
    <property type="entry name" value="Solute-binding_3/MltF_N"/>
</dbReference>
<feature type="compositionally biased region" description="Acidic residues" evidence="7">
    <location>
        <begin position="36"/>
        <end position="51"/>
    </location>
</feature>
<dbReference type="EMBL" id="PDOF01000002">
    <property type="protein sequence ID" value="PYZ96339.1"/>
    <property type="molecule type" value="Genomic_DNA"/>
</dbReference>
<name>A0A2W0HHR8_9BACI</name>
<dbReference type="AlphaFoldDB" id="A0A2W0HHR8"/>
<protein>
    <submittedName>
        <fullName evidence="9">ABC transporter</fullName>
    </submittedName>
</protein>
<dbReference type="Gene3D" id="3.40.190.10">
    <property type="entry name" value="Periplasmic binding protein-like II"/>
    <property type="match status" value="2"/>
</dbReference>
<keyword evidence="3" id="KW-0732">Signal</keyword>
<evidence type="ECO:0000256" key="6">
    <source>
        <dbReference type="RuleBase" id="RU003744"/>
    </source>
</evidence>
<feature type="domain" description="Solute-binding protein family 3/N-terminal" evidence="8">
    <location>
        <begin position="64"/>
        <end position="286"/>
    </location>
</feature>
<dbReference type="Proteomes" id="UP000248066">
    <property type="component" value="Unassembled WGS sequence"/>
</dbReference>
<evidence type="ECO:0000256" key="7">
    <source>
        <dbReference type="SAM" id="MobiDB-lite"/>
    </source>
</evidence>
<evidence type="ECO:0000256" key="5">
    <source>
        <dbReference type="ARBA" id="ARBA00023288"/>
    </source>
</evidence>
<keyword evidence="10" id="KW-1185">Reference proteome</keyword>
<comment type="similarity">
    <text evidence="2 6">Belongs to the bacterial solute-binding protein 3 family.</text>
</comment>
<dbReference type="RefSeq" id="WP_110519922.1">
    <property type="nucleotide sequence ID" value="NZ_PDOF01000002.1"/>
</dbReference>
<comment type="subcellular location">
    <subcellularLocation>
        <location evidence="1">Cell envelope</location>
    </subcellularLocation>
</comment>
<dbReference type="SMART" id="SM00062">
    <property type="entry name" value="PBPb"/>
    <property type="match status" value="1"/>
</dbReference>
<dbReference type="OrthoDB" id="8613538at2"/>
<gene>
    <name evidence="9" type="ORF">CR205_11455</name>
</gene>
<dbReference type="Pfam" id="PF00497">
    <property type="entry name" value="SBP_bac_3"/>
    <property type="match status" value="1"/>
</dbReference>
<keyword evidence="4" id="KW-0564">Palmitate</keyword>
<accession>A0A2W0HHR8</accession>
<dbReference type="PANTHER" id="PTHR35936">
    <property type="entry name" value="MEMBRANE-BOUND LYTIC MUREIN TRANSGLYCOSYLASE F"/>
    <property type="match status" value="1"/>
</dbReference>
<sequence>MKKAFGILSLTAVVGLAACGGADEEVPEENGATGDDGADTEEIDEEEADADEDDAWAEIQEEGKIVVGTSGTYAPVTFYDGEDLTGFDVELVRAIAEELGVEAEFSTMDFDGILPALRNGQIDIAANDFAITEERQEIFELTEPYKFSYGSAIVREEDADRFESARELEGVPVALGSLTSNYAQFAENIGADGTAYDGGVEAILRDVVNGNQDAYLNDYLVLQQTLEGFDDDRLAIAENVKYHATESVMMMRQGNTGLKEVIDEAIATLHDNGTIAELSEEFFGEDASEPVDTDEIVTLEGE</sequence>
<evidence type="ECO:0000313" key="10">
    <source>
        <dbReference type="Proteomes" id="UP000248066"/>
    </source>
</evidence>
<evidence type="ECO:0000256" key="4">
    <source>
        <dbReference type="ARBA" id="ARBA00023139"/>
    </source>
</evidence>
<keyword evidence="5" id="KW-0449">Lipoprotein</keyword>
<dbReference type="PANTHER" id="PTHR35936:SF34">
    <property type="entry name" value="ABC TRANSPORTER EXTRACELLULAR-BINDING PROTEIN YCKB-RELATED"/>
    <property type="match status" value="1"/>
</dbReference>
<comment type="caution">
    <text evidence="9">The sequence shown here is derived from an EMBL/GenBank/DDBJ whole genome shotgun (WGS) entry which is preliminary data.</text>
</comment>
<dbReference type="InterPro" id="IPR018313">
    <property type="entry name" value="SBP_3_CS"/>
</dbReference>
<evidence type="ECO:0000313" key="9">
    <source>
        <dbReference type="EMBL" id="PYZ96339.1"/>
    </source>
</evidence>
<dbReference type="SUPFAM" id="SSF53850">
    <property type="entry name" value="Periplasmic binding protein-like II"/>
    <property type="match status" value="1"/>
</dbReference>
<dbReference type="PROSITE" id="PS51257">
    <property type="entry name" value="PROKAR_LIPOPROTEIN"/>
    <property type="match status" value="1"/>
</dbReference>
<dbReference type="GO" id="GO:0030313">
    <property type="term" value="C:cell envelope"/>
    <property type="evidence" value="ECO:0007669"/>
    <property type="project" value="UniProtKB-SubCell"/>
</dbReference>
<reference evidence="9 10" key="1">
    <citation type="submission" date="2017-10" db="EMBL/GenBank/DDBJ databases">
        <title>Bacillus sp. nov., a halophilic bacterium isolated from a Yangshapao Lake.</title>
        <authorList>
            <person name="Wang H."/>
        </authorList>
    </citation>
    <scope>NUCLEOTIDE SEQUENCE [LARGE SCALE GENOMIC DNA]</scope>
    <source>
        <strain evidence="9 10">YSP-3</strain>
    </source>
</reference>
<feature type="region of interest" description="Disordered" evidence="7">
    <location>
        <begin position="22"/>
        <end position="51"/>
    </location>
</feature>
<proteinExistence type="inferred from homology"/>
<evidence type="ECO:0000259" key="8">
    <source>
        <dbReference type="SMART" id="SM00062"/>
    </source>
</evidence>